<dbReference type="AlphaFoldDB" id="A0A512NKP8"/>
<accession>A0A512NKP8</accession>
<dbReference type="Proteomes" id="UP000321058">
    <property type="component" value="Unassembled WGS sequence"/>
</dbReference>
<feature type="compositionally biased region" description="Low complexity" evidence="1">
    <location>
        <begin position="92"/>
        <end position="107"/>
    </location>
</feature>
<feature type="region of interest" description="Disordered" evidence="1">
    <location>
        <begin position="23"/>
        <end position="124"/>
    </location>
</feature>
<reference evidence="3 4" key="1">
    <citation type="submission" date="2019-07" db="EMBL/GenBank/DDBJ databases">
        <title>Whole genome shotgun sequence of Reyranella soli NBRC 108950.</title>
        <authorList>
            <person name="Hosoyama A."/>
            <person name="Uohara A."/>
            <person name="Ohji S."/>
            <person name="Ichikawa N."/>
        </authorList>
    </citation>
    <scope>NUCLEOTIDE SEQUENCE [LARGE SCALE GENOMIC DNA]</scope>
    <source>
        <strain evidence="3 4">NBRC 108950</strain>
    </source>
</reference>
<keyword evidence="2" id="KW-0732">Signal</keyword>
<evidence type="ECO:0000313" key="3">
    <source>
        <dbReference type="EMBL" id="GEP59524.1"/>
    </source>
</evidence>
<feature type="signal peptide" evidence="2">
    <location>
        <begin position="1"/>
        <end position="23"/>
    </location>
</feature>
<evidence type="ECO:0000313" key="4">
    <source>
        <dbReference type="Proteomes" id="UP000321058"/>
    </source>
</evidence>
<dbReference type="EMBL" id="BKAJ01000133">
    <property type="protein sequence ID" value="GEP59524.1"/>
    <property type="molecule type" value="Genomic_DNA"/>
</dbReference>
<evidence type="ECO:0000256" key="1">
    <source>
        <dbReference type="SAM" id="MobiDB-lite"/>
    </source>
</evidence>
<comment type="caution">
    <text evidence="3">The sequence shown here is derived from an EMBL/GenBank/DDBJ whole genome shotgun (WGS) entry which is preliminary data.</text>
</comment>
<name>A0A512NKP8_9HYPH</name>
<feature type="chain" id="PRO_5021896642" evidence="2">
    <location>
        <begin position="24"/>
        <end position="124"/>
    </location>
</feature>
<evidence type="ECO:0000256" key="2">
    <source>
        <dbReference type="SAM" id="SignalP"/>
    </source>
</evidence>
<gene>
    <name evidence="3" type="ORF">RSO01_66900</name>
</gene>
<organism evidence="3 4">
    <name type="scientific">Reyranella soli</name>
    <dbReference type="NCBI Taxonomy" id="1230389"/>
    <lineage>
        <taxon>Bacteria</taxon>
        <taxon>Pseudomonadati</taxon>
        <taxon>Pseudomonadota</taxon>
        <taxon>Alphaproteobacteria</taxon>
        <taxon>Hyphomicrobiales</taxon>
        <taxon>Reyranellaceae</taxon>
        <taxon>Reyranella</taxon>
    </lineage>
</organism>
<dbReference type="RefSeq" id="WP_147154899.1">
    <property type="nucleotide sequence ID" value="NZ_BKAJ01000133.1"/>
</dbReference>
<proteinExistence type="predicted"/>
<sequence>MSRLSTLAAVAAAALLMPAMAQAQTTTAPNGLPPGLGSGTPAGSAPQGRIDSGPTANKPAFKELRLDNQSGALNSFVRVGPATNGQGQGSAESRSTGGSSSSGTSSPSERRSPELFKLGGNVKF</sequence>
<keyword evidence="4" id="KW-1185">Reference proteome</keyword>
<protein>
    <submittedName>
        <fullName evidence="3">Uncharacterized protein</fullName>
    </submittedName>
</protein>